<gene>
    <name evidence="2" type="ORF">VT50_0231975</name>
</gene>
<keyword evidence="1" id="KW-1133">Transmembrane helix</keyword>
<name>A0A1V4CWC8_9ACTN</name>
<accession>A0A1V4CWC8</accession>
<dbReference type="AlphaFoldDB" id="A0A1V4CWC8"/>
<organism evidence="2 3">
    <name type="scientific">Streptomyces antioxidans</name>
    <dbReference type="NCBI Taxonomy" id="1507734"/>
    <lineage>
        <taxon>Bacteria</taxon>
        <taxon>Bacillati</taxon>
        <taxon>Actinomycetota</taxon>
        <taxon>Actinomycetes</taxon>
        <taxon>Kitasatosporales</taxon>
        <taxon>Streptomycetaceae</taxon>
        <taxon>Streptomyces</taxon>
    </lineage>
</organism>
<keyword evidence="1" id="KW-0472">Membrane</keyword>
<sequence length="62" mass="7006">MVVFFAVFFSAVLSLVFSVVFSLFFALFPVEARLLVEFGTYSFSPHGCWLLTDTVSPVIYDE</sequence>
<evidence type="ECO:0000313" key="2">
    <source>
        <dbReference type="EMBL" id="OPF72118.1"/>
    </source>
</evidence>
<keyword evidence="1" id="KW-0812">Transmembrane</keyword>
<reference evidence="2" key="1">
    <citation type="submission" date="2016-12" db="EMBL/GenBank/DDBJ databases">
        <title>Genome sequence of Streptomyces antioxidans MUSC 164.</title>
        <authorList>
            <person name="Lee L.-H."/>
            <person name="Ser H.-L."/>
        </authorList>
    </citation>
    <scope>NUCLEOTIDE SEQUENCE [LARGE SCALE GENOMIC DNA]</scope>
    <source>
        <strain evidence="2">MUSC 164</strain>
    </source>
</reference>
<protein>
    <submittedName>
        <fullName evidence="2">Uncharacterized protein</fullName>
    </submittedName>
</protein>
<dbReference type="Proteomes" id="UP000033615">
    <property type="component" value="Unassembled WGS sequence"/>
</dbReference>
<comment type="caution">
    <text evidence="2">The sequence shown here is derived from an EMBL/GenBank/DDBJ whole genome shotgun (WGS) entry which is preliminary data.</text>
</comment>
<dbReference type="EMBL" id="LAKD02000110">
    <property type="protein sequence ID" value="OPF72118.1"/>
    <property type="molecule type" value="Genomic_DNA"/>
</dbReference>
<keyword evidence="3" id="KW-1185">Reference proteome</keyword>
<feature type="transmembrane region" description="Helical" evidence="1">
    <location>
        <begin position="6"/>
        <end position="28"/>
    </location>
</feature>
<proteinExistence type="predicted"/>
<evidence type="ECO:0000313" key="3">
    <source>
        <dbReference type="Proteomes" id="UP000033615"/>
    </source>
</evidence>
<evidence type="ECO:0000256" key="1">
    <source>
        <dbReference type="SAM" id="Phobius"/>
    </source>
</evidence>